<keyword evidence="2" id="KW-1185">Reference proteome</keyword>
<reference evidence="1" key="2">
    <citation type="submission" date="2025-09" db="UniProtKB">
        <authorList>
            <consortium name="Ensembl"/>
        </authorList>
    </citation>
    <scope>IDENTIFICATION</scope>
</reference>
<organism evidence="1 2">
    <name type="scientific">Pavo cristatus</name>
    <name type="common">Indian peafowl</name>
    <name type="synonym">Blue peafowl</name>
    <dbReference type="NCBI Taxonomy" id="9049"/>
    <lineage>
        <taxon>Eukaryota</taxon>
        <taxon>Metazoa</taxon>
        <taxon>Chordata</taxon>
        <taxon>Craniata</taxon>
        <taxon>Vertebrata</taxon>
        <taxon>Euteleostomi</taxon>
        <taxon>Archelosauria</taxon>
        <taxon>Archosauria</taxon>
        <taxon>Dinosauria</taxon>
        <taxon>Saurischia</taxon>
        <taxon>Theropoda</taxon>
        <taxon>Coelurosauria</taxon>
        <taxon>Aves</taxon>
        <taxon>Neognathae</taxon>
        <taxon>Galloanserae</taxon>
        <taxon>Galliformes</taxon>
        <taxon>Phasianidae</taxon>
        <taxon>Phasianinae</taxon>
        <taxon>Pavo</taxon>
    </lineage>
</organism>
<proteinExistence type="predicted"/>
<evidence type="ECO:0000313" key="1">
    <source>
        <dbReference type="Ensembl" id="ENSPSTP00000023865.1"/>
    </source>
</evidence>
<dbReference type="Proteomes" id="UP000694428">
    <property type="component" value="Unplaced"/>
</dbReference>
<accession>A0A8C9LFQ4</accession>
<dbReference type="AlphaFoldDB" id="A0A8C9LFQ4"/>
<reference evidence="1" key="1">
    <citation type="submission" date="2025-08" db="UniProtKB">
        <authorList>
            <consortium name="Ensembl"/>
        </authorList>
    </citation>
    <scope>IDENTIFICATION</scope>
</reference>
<protein>
    <submittedName>
        <fullName evidence="1">Uncharacterized protein</fullName>
    </submittedName>
</protein>
<dbReference type="Ensembl" id="ENSPSTT00000025114.1">
    <property type="protein sequence ID" value="ENSPSTP00000023865.1"/>
    <property type="gene ID" value="ENSPSTG00000017609.1"/>
</dbReference>
<sequence length="84" mass="9161">GQIATLYHKSCLDLVAPMPLKPVALVAQRQVNICVFYHFLQASPAALAKSVLAEVPNQVVDYYNGKGIKPKCVSEYESSRTLAP</sequence>
<evidence type="ECO:0000313" key="2">
    <source>
        <dbReference type="Proteomes" id="UP000694428"/>
    </source>
</evidence>
<name>A0A8C9LFQ4_PAVCR</name>